<proteinExistence type="predicted"/>
<evidence type="ECO:0000313" key="2">
    <source>
        <dbReference type="EMBL" id="QJA97934.1"/>
    </source>
</evidence>
<sequence>MQKHLLSLTAAVLALALGLGCASSLEKQILLVPYMQSGYVPTDADPMPARFRLFSEHLLLVLGITVTDLPVELNEELIGRSNPRTREIQINTTLTAAEKVFALAHEAAHILEPQGLSQPESETFSHAVAVETLKRMGMDVRHAARFHLAQYKQAVHVLRSYKSEINWAAAVLTGR</sequence>
<dbReference type="Pfam" id="PF06114">
    <property type="entry name" value="Peptidase_M78"/>
    <property type="match status" value="1"/>
</dbReference>
<feature type="domain" description="IrrE N-terminal-like" evidence="1">
    <location>
        <begin position="62"/>
        <end position="112"/>
    </location>
</feature>
<organism evidence="2">
    <name type="scientific">viral metagenome</name>
    <dbReference type="NCBI Taxonomy" id="1070528"/>
    <lineage>
        <taxon>unclassified sequences</taxon>
        <taxon>metagenomes</taxon>
        <taxon>organismal metagenomes</taxon>
    </lineage>
</organism>
<dbReference type="PROSITE" id="PS51257">
    <property type="entry name" value="PROKAR_LIPOPROTEIN"/>
    <property type="match status" value="1"/>
</dbReference>
<dbReference type="InterPro" id="IPR010359">
    <property type="entry name" value="IrrE_HExxH"/>
</dbReference>
<gene>
    <name evidence="2" type="ORF">MM415B05843_0003</name>
</gene>
<protein>
    <recommendedName>
        <fullName evidence="1">IrrE N-terminal-like domain-containing protein</fullName>
    </recommendedName>
</protein>
<accession>A0A6M3LWF0</accession>
<reference evidence="2" key="1">
    <citation type="submission" date="2020-03" db="EMBL/GenBank/DDBJ databases">
        <title>The deep terrestrial virosphere.</title>
        <authorList>
            <person name="Holmfeldt K."/>
            <person name="Nilsson E."/>
            <person name="Simone D."/>
            <person name="Lopez-Fernandez M."/>
            <person name="Wu X."/>
            <person name="de Brujin I."/>
            <person name="Lundin D."/>
            <person name="Andersson A."/>
            <person name="Bertilsson S."/>
            <person name="Dopson M."/>
        </authorList>
    </citation>
    <scope>NUCLEOTIDE SEQUENCE</scope>
    <source>
        <strain evidence="2">MM415B05843</strain>
    </source>
</reference>
<name>A0A6M3LWF0_9ZZZZ</name>
<dbReference type="AlphaFoldDB" id="A0A6M3LWF0"/>
<evidence type="ECO:0000259" key="1">
    <source>
        <dbReference type="Pfam" id="PF06114"/>
    </source>
</evidence>
<dbReference type="EMBL" id="MT143538">
    <property type="protein sequence ID" value="QJA97934.1"/>
    <property type="molecule type" value="Genomic_DNA"/>
</dbReference>